<keyword evidence="7" id="KW-0663">Pyridoxal phosphate</keyword>
<dbReference type="SUPFAM" id="SSF53850">
    <property type="entry name" value="Periplasmic binding protein-like II"/>
    <property type="match status" value="1"/>
</dbReference>
<comment type="pathway">
    <text evidence="2">Cofactor biosynthesis; thiamine diphosphate biosynthesis.</text>
</comment>
<sequence length="350" mass="38685">MADETPTCISVALDWTPNTNHVGFYVAKALGYYEEVGLKVDIVSPHLDEYATTPAFKLSSKSATFGLGPSETVIGHHLPPSSPTRVKLVAIATVLQEDISAIATLKGSGIARPRDLDGRTYASYAARFEGRIVQHLIQADGGKGLFTEITPNKLGIWNVLVTGKVDATWIFTAWEGVEAKHKKIELNEFRLADYGIPYGYSPVVFVHPDTIIAYPDMVKHFLRATAKGYTYSVANTDKASLILCETANEENPTFTEPLDPPMVLASMDYLSKYLLNKEGNWGLMDPNRWKFFLNWLSNEHILTTLIQSRNPVADVSVSLDDLRDGNSGDSIQDSEIRVENLFTNDHLTCG</sequence>
<reference evidence="13" key="1">
    <citation type="submission" date="2015-03" db="EMBL/GenBank/DDBJ databases">
        <title>A transcriptome of Araucaria cunninghamii, an australian fine timber species.</title>
        <authorList>
            <person name="Jing Yi C.J.Y."/>
            <person name="Yin San L.Y.S."/>
            <person name="Abdul Karim S.S."/>
            <person name="Wan Azmi N.N."/>
            <person name="Hercus R.R."/>
            <person name="Croft L.L."/>
        </authorList>
    </citation>
    <scope>NUCLEOTIDE SEQUENCE</scope>
    <source>
        <strain evidence="13">MI0301</strain>
        <tissue evidence="13">Leaf</tissue>
    </source>
</reference>
<dbReference type="UniPathway" id="UPA00060"/>
<proteinExistence type="inferred from homology"/>
<evidence type="ECO:0000256" key="6">
    <source>
        <dbReference type="ARBA" id="ARBA00022723"/>
    </source>
</evidence>
<name>A0A0D6R7S3_ARACU</name>
<comment type="subunit">
    <text evidence="4">Homodimer.</text>
</comment>
<comment type="function">
    <text evidence="1">Responsible for the formation of the pyrimidine heterocycle in the thiamine biosynthesis pathway. Catalyzes the formation of hydroxymethylpyrimidine phosphate (HMP-P) from histidine and pyridoxal phosphate (PLP). The protein uses PLP and the active site histidine to form HMP-P, generating an inactive enzyme. The enzyme can only undergo a single turnover, which suggests it is a suicide enzyme.</text>
</comment>
<feature type="domain" description="SsuA/THI5-like" evidence="12">
    <location>
        <begin position="18"/>
        <end position="239"/>
    </location>
</feature>
<dbReference type="PANTHER" id="PTHR31528:SF1">
    <property type="entry name" value="4-AMINO-5-HYDROXYMETHYL-2-METHYLPYRIMIDINE PHOSPHATE SYNTHASE THI11-RELATED"/>
    <property type="match status" value="1"/>
</dbReference>
<dbReference type="GO" id="GO:0016740">
    <property type="term" value="F:transferase activity"/>
    <property type="evidence" value="ECO:0007669"/>
    <property type="project" value="UniProtKB-KW"/>
</dbReference>
<keyword evidence="5" id="KW-0808">Transferase</keyword>
<comment type="similarity">
    <text evidence="3">Belongs to the NMT1/THI5 family.</text>
</comment>
<evidence type="ECO:0000256" key="1">
    <source>
        <dbReference type="ARBA" id="ARBA00003469"/>
    </source>
</evidence>
<keyword evidence="8" id="KW-0784">Thiamine biosynthesis</keyword>
<accession>A0A0D6R7S3</accession>
<protein>
    <recommendedName>
        <fullName evidence="10">Thiamine pyrimidine synthase</fullName>
    </recommendedName>
</protein>
<keyword evidence="9" id="KW-0408">Iron</keyword>
<dbReference type="AlphaFoldDB" id="A0A0D6R7S3"/>
<dbReference type="InterPro" id="IPR015168">
    <property type="entry name" value="SsuA/THI5"/>
</dbReference>
<dbReference type="GO" id="GO:0009228">
    <property type="term" value="P:thiamine biosynthetic process"/>
    <property type="evidence" value="ECO:0007669"/>
    <property type="project" value="UniProtKB-KW"/>
</dbReference>
<dbReference type="GO" id="GO:0009229">
    <property type="term" value="P:thiamine diphosphate biosynthetic process"/>
    <property type="evidence" value="ECO:0007669"/>
    <property type="project" value="UniProtKB-UniPathway"/>
</dbReference>
<evidence type="ECO:0000256" key="10">
    <source>
        <dbReference type="ARBA" id="ARBA00033171"/>
    </source>
</evidence>
<organism evidence="13">
    <name type="scientific">Araucaria cunninghamii</name>
    <name type="common">Hoop pine</name>
    <name type="synonym">Moreton Bay pine</name>
    <dbReference type="NCBI Taxonomy" id="56994"/>
    <lineage>
        <taxon>Eukaryota</taxon>
        <taxon>Viridiplantae</taxon>
        <taxon>Streptophyta</taxon>
        <taxon>Embryophyta</taxon>
        <taxon>Tracheophyta</taxon>
        <taxon>Spermatophyta</taxon>
        <taxon>Pinopsida</taxon>
        <taxon>Pinidae</taxon>
        <taxon>Conifers II</taxon>
        <taxon>Araucariales</taxon>
        <taxon>Araucariaceae</taxon>
        <taxon>Araucaria</taxon>
    </lineage>
</organism>
<evidence type="ECO:0000259" key="12">
    <source>
        <dbReference type="Pfam" id="PF09084"/>
    </source>
</evidence>
<evidence type="ECO:0000313" key="13">
    <source>
        <dbReference type="EMBL" id="JAG98786.1"/>
    </source>
</evidence>
<evidence type="ECO:0000256" key="2">
    <source>
        <dbReference type="ARBA" id="ARBA00004948"/>
    </source>
</evidence>
<dbReference type="InterPro" id="IPR027939">
    <property type="entry name" value="NMT1/THI5"/>
</dbReference>
<evidence type="ECO:0000256" key="11">
    <source>
        <dbReference type="ARBA" id="ARBA00048179"/>
    </source>
</evidence>
<evidence type="ECO:0000256" key="5">
    <source>
        <dbReference type="ARBA" id="ARBA00022679"/>
    </source>
</evidence>
<evidence type="ECO:0000256" key="7">
    <source>
        <dbReference type="ARBA" id="ARBA00022898"/>
    </source>
</evidence>
<comment type="catalytic activity">
    <reaction evidence="11">
        <text>N(6)-(pyridoxal phosphate)-L-lysyl-[4-amino-5-hydroxymethyl-2-methylpyrimidine phosphate synthase] + L-histidyl-[4-amino-5-hydroxymethyl-2-methylpyrimidine phosphate synthase] + 2 Fe(3+) + 4 H2O = L-lysyl-[4-amino-5-hydroxymethyl-2-methylpyrimidine phosphate synthase] + (2S)-2-amino-5-hydroxy-4-oxopentanoyl-[4-amino-5-hydroxymethyl-2-methylpyrimidine phosphate synthase] + 4-amino-2-methyl-5-(phosphooxymethyl)pyrimidine + 3-oxopropanoate + 2 Fe(2+) + 2 H(+)</text>
        <dbReference type="Rhea" id="RHEA:65756"/>
        <dbReference type="Rhea" id="RHEA-COMP:16892"/>
        <dbReference type="Rhea" id="RHEA-COMP:16893"/>
        <dbReference type="Rhea" id="RHEA-COMP:16894"/>
        <dbReference type="Rhea" id="RHEA-COMP:16895"/>
        <dbReference type="ChEBI" id="CHEBI:15377"/>
        <dbReference type="ChEBI" id="CHEBI:15378"/>
        <dbReference type="ChEBI" id="CHEBI:29033"/>
        <dbReference type="ChEBI" id="CHEBI:29034"/>
        <dbReference type="ChEBI" id="CHEBI:29969"/>
        <dbReference type="ChEBI" id="CHEBI:29979"/>
        <dbReference type="ChEBI" id="CHEBI:33190"/>
        <dbReference type="ChEBI" id="CHEBI:58354"/>
        <dbReference type="ChEBI" id="CHEBI:143915"/>
        <dbReference type="ChEBI" id="CHEBI:157692"/>
    </reaction>
    <physiologicalReaction direction="left-to-right" evidence="11">
        <dbReference type="Rhea" id="RHEA:65757"/>
    </physiologicalReaction>
</comment>
<dbReference type="PANTHER" id="PTHR31528">
    <property type="entry name" value="4-AMINO-5-HYDROXYMETHYL-2-METHYLPYRIMIDINE PHOSPHATE SYNTHASE THI11-RELATED"/>
    <property type="match status" value="1"/>
</dbReference>
<dbReference type="GO" id="GO:0046872">
    <property type="term" value="F:metal ion binding"/>
    <property type="evidence" value="ECO:0007669"/>
    <property type="project" value="UniProtKB-KW"/>
</dbReference>
<evidence type="ECO:0000256" key="4">
    <source>
        <dbReference type="ARBA" id="ARBA00011738"/>
    </source>
</evidence>
<dbReference type="Pfam" id="PF09084">
    <property type="entry name" value="NMT1"/>
    <property type="match status" value="1"/>
</dbReference>
<evidence type="ECO:0000256" key="9">
    <source>
        <dbReference type="ARBA" id="ARBA00023004"/>
    </source>
</evidence>
<dbReference type="Gene3D" id="3.40.190.10">
    <property type="entry name" value="Periplasmic binding protein-like II"/>
    <property type="match status" value="2"/>
</dbReference>
<evidence type="ECO:0000256" key="3">
    <source>
        <dbReference type="ARBA" id="ARBA00009406"/>
    </source>
</evidence>
<keyword evidence="6" id="KW-0479">Metal-binding</keyword>
<dbReference type="EMBL" id="GCKF01018660">
    <property type="protein sequence ID" value="JAG98786.1"/>
    <property type="molecule type" value="Transcribed_RNA"/>
</dbReference>
<evidence type="ECO:0000256" key="8">
    <source>
        <dbReference type="ARBA" id="ARBA00022977"/>
    </source>
</evidence>